<feature type="region of interest" description="Disordered" evidence="17">
    <location>
        <begin position="277"/>
        <end position="338"/>
    </location>
</feature>
<dbReference type="FunFam" id="2.30.30.40:FF:000009">
    <property type="entry name" value="Breast cancer anti-estrogen resistance 1"/>
    <property type="match status" value="1"/>
</dbReference>
<comment type="subcellular location">
    <subcellularLocation>
        <location evidence="1">Cell junction</location>
        <location evidence="1">Focal adhesion</location>
    </subcellularLocation>
    <subcellularLocation>
        <location evidence="2">Cell projection</location>
        <location evidence="2">Axon</location>
    </subcellularLocation>
    <subcellularLocation>
        <location evidence="3">Cytoplasm</location>
    </subcellularLocation>
</comment>
<accession>A0AAV4N9L8</accession>
<keyword evidence="8" id="KW-0130">Cell adhesion</keyword>
<keyword evidence="7" id="KW-0597">Phosphoprotein</keyword>
<evidence type="ECO:0000256" key="14">
    <source>
        <dbReference type="ARBA" id="ARBA00079691"/>
    </source>
</evidence>
<dbReference type="FunFam" id="1.20.120.830:FF:000001">
    <property type="entry name" value="BCAR1 scaffold protein, Cas family member"/>
    <property type="match status" value="1"/>
</dbReference>
<dbReference type="CDD" id="cd11564">
    <property type="entry name" value="FAT-like_CAS_C"/>
    <property type="match status" value="1"/>
</dbReference>
<evidence type="ECO:0000256" key="16">
    <source>
        <dbReference type="PROSITE-ProRule" id="PRU00192"/>
    </source>
</evidence>
<dbReference type="EMBL" id="BPLQ01001402">
    <property type="protein sequence ID" value="GIX81504.1"/>
    <property type="molecule type" value="Genomic_DNA"/>
</dbReference>
<evidence type="ECO:0000256" key="15">
    <source>
        <dbReference type="ARBA" id="ARBA00081467"/>
    </source>
</evidence>
<keyword evidence="11" id="KW-0729">SH3-binding</keyword>
<dbReference type="SUPFAM" id="SSF50044">
    <property type="entry name" value="SH3-domain"/>
    <property type="match status" value="1"/>
</dbReference>
<dbReference type="Pfam" id="PF00018">
    <property type="entry name" value="SH3_1"/>
    <property type="match status" value="1"/>
</dbReference>
<keyword evidence="9" id="KW-0965">Cell junction</keyword>
<dbReference type="GO" id="GO:0007155">
    <property type="term" value="P:cell adhesion"/>
    <property type="evidence" value="ECO:0007669"/>
    <property type="project" value="UniProtKB-KW"/>
</dbReference>
<dbReference type="InterPro" id="IPR014928">
    <property type="entry name" value="Serine_rich_dom"/>
</dbReference>
<reference evidence="19 20" key="1">
    <citation type="submission" date="2021-06" db="EMBL/GenBank/DDBJ databases">
        <title>Caerostris darwini draft genome.</title>
        <authorList>
            <person name="Kono N."/>
            <person name="Arakawa K."/>
        </authorList>
    </citation>
    <scope>NUCLEOTIDE SEQUENCE [LARGE SCALE GENOMIC DNA]</scope>
</reference>
<evidence type="ECO:0000256" key="2">
    <source>
        <dbReference type="ARBA" id="ARBA00004489"/>
    </source>
</evidence>
<comment type="caution">
    <text evidence="19">The sequence shown here is derived from an EMBL/GenBank/DDBJ whole genome shotgun (WGS) entry which is preliminary data.</text>
</comment>
<evidence type="ECO:0000256" key="4">
    <source>
        <dbReference type="ARBA" id="ARBA00007848"/>
    </source>
</evidence>
<keyword evidence="12" id="KW-0966">Cell projection</keyword>
<dbReference type="PROSITE" id="PS50002">
    <property type="entry name" value="SH3"/>
    <property type="match status" value="1"/>
</dbReference>
<evidence type="ECO:0000256" key="8">
    <source>
        <dbReference type="ARBA" id="ARBA00022889"/>
    </source>
</evidence>
<dbReference type="AlphaFoldDB" id="A0AAV4N9L8"/>
<evidence type="ECO:0000313" key="20">
    <source>
        <dbReference type="Proteomes" id="UP001054837"/>
    </source>
</evidence>
<evidence type="ECO:0000256" key="7">
    <source>
        <dbReference type="ARBA" id="ARBA00022553"/>
    </source>
</evidence>
<dbReference type="InterPro" id="IPR038319">
    <property type="entry name" value="Serine_rich_sf"/>
</dbReference>
<keyword evidence="6" id="KW-0963">Cytoplasm</keyword>
<evidence type="ECO:0000256" key="3">
    <source>
        <dbReference type="ARBA" id="ARBA00004496"/>
    </source>
</evidence>
<evidence type="ECO:0000256" key="12">
    <source>
        <dbReference type="ARBA" id="ARBA00023273"/>
    </source>
</evidence>
<dbReference type="InterPro" id="IPR037362">
    <property type="entry name" value="CAS_fam"/>
</dbReference>
<dbReference type="Gene3D" id="1.20.120.830">
    <property type="entry name" value="Serine-rich domain"/>
    <property type="match status" value="1"/>
</dbReference>
<keyword evidence="20" id="KW-1185">Reference proteome</keyword>
<dbReference type="GO" id="GO:0016477">
    <property type="term" value="P:cell migration"/>
    <property type="evidence" value="ECO:0007669"/>
    <property type="project" value="UniProtKB-ARBA"/>
</dbReference>
<dbReference type="Proteomes" id="UP001054837">
    <property type="component" value="Unassembled WGS sequence"/>
</dbReference>
<feature type="domain" description="SH3" evidence="18">
    <location>
        <begin position="34"/>
        <end position="96"/>
    </location>
</feature>
<dbReference type="GO" id="GO:0030424">
    <property type="term" value="C:axon"/>
    <property type="evidence" value="ECO:0007669"/>
    <property type="project" value="UniProtKB-SubCell"/>
</dbReference>
<evidence type="ECO:0000256" key="17">
    <source>
        <dbReference type="SAM" id="MobiDB-lite"/>
    </source>
</evidence>
<feature type="compositionally biased region" description="Polar residues" evidence="17">
    <location>
        <begin position="168"/>
        <end position="180"/>
    </location>
</feature>
<gene>
    <name evidence="19" type="primary">Bcar1</name>
    <name evidence="19" type="ORF">CDAR_224771</name>
</gene>
<evidence type="ECO:0000256" key="1">
    <source>
        <dbReference type="ARBA" id="ARBA00004246"/>
    </source>
</evidence>
<dbReference type="CDD" id="cd11844">
    <property type="entry name" value="SH3_CAS"/>
    <property type="match status" value="1"/>
</dbReference>
<dbReference type="Gene3D" id="2.30.30.40">
    <property type="entry name" value="SH3 Domains"/>
    <property type="match status" value="1"/>
</dbReference>
<evidence type="ECO:0000259" key="18">
    <source>
        <dbReference type="PROSITE" id="PS50002"/>
    </source>
</evidence>
<dbReference type="FunFam" id="1.20.120.230:FF:000001">
    <property type="entry name" value="Breast cancer anti-estrogen resistance 1"/>
    <property type="match status" value="1"/>
</dbReference>
<dbReference type="GO" id="GO:0007169">
    <property type="term" value="P:cell surface receptor protein tyrosine kinase signaling pathway"/>
    <property type="evidence" value="ECO:0007669"/>
    <property type="project" value="TreeGrafter"/>
</dbReference>
<dbReference type="GO" id="GO:0005886">
    <property type="term" value="C:plasma membrane"/>
    <property type="evidence" value="ECO:0007669"/>
    <property type="project" value="TreeGrafter"/>
</dbReference>
<name>A0AAV4N9L8_9ARAC</name>
<keyword evidence="5 16" id="KW-0728">SH3 domain</keyword>
<dbReference type="PRINTS" id="PR00452">
    <property type="entry name" value="SH3DOMAIN"/>
</dbReference>
<evidence type="ECO:0000256" key="11">
    <source>
        <dbReference type="ARBA" id="ARBA00023036"/>
    </source>
</evidence>
<dbReference type="GO" id="GO:0017124">
    <property type="term" value="F:SH3 domain binding"/>
    <property type="evidence" value="ECO:0007669"/>
    <property type="project" value="UniProtKB-KW"/>
</dbReference>
<dbReference type="InterPro" id="IPR036028">
    <property type="entry name" value="SH3-like_dom_sf"/>
</dbReference>
<keyword evidence="10" id="KW-0007">Acetylation</keyword>
<evidence type="ECO:0000313" key="19">
    <source>
        <dbReference type="EMBL" id="GIX81504.1"/>
    </source>
</evidence>
<dbReference type="InterPro" id="IPR001452">
    <property type="entry name" value="SH3_domain"/>
</dbReference>
<comment type="similarity">
    <text evidence="4">Belongs to the CAS family.</text>
</comment>
<evidence type="ECO:0000256" key="10">
    <source>
        <dbReference type="ARBA" id="ARBA00022990"/>
    </source>
</evidence>
<dbReference type="GO" id="GO:0005925">
    <property type="term" value="C:focal adhesion"/>
    <property type="evidence" value="ECO:0007669"/>
    <property type="project" value="UniProtKB-SubCell"/>
</dbReference>
<evidence type="ECO:0000256" key="9">
    <source>
        <dbReference type="ARBA" id="ARBA00022949"/>
    </source>
</evidence>
<dbReference type="Pfam" id="PF08824">
    <property type="entry name" value="Serine_rich"/>
    <property type="match status" value="1"/>
</dbReference>
<dbReference type="GO" id="GO:0005737">
    <property type="term" value="C:cytoplasm"/>
    <property type="evidence" value="ECO:0007669"/>
    <property type="project" value="UniProtKB-SubCell"/>
</dbReference>
<dbReference type="Pfam" id="PF12026">
    <property type="entry name" value="CAS_C"/>
    <property type="match status" value="1"/>
</dbReference>
<evidence type="ECO:0000256" key="5">
    <source>
        <dbReference type="ARBA" id="ARBA00022443"/>
    </source>
</evidence>
<evidence type="ECO:0000256" key="13">
    <source>
        <dbReference type="ARBA" id="ARBA00072413"/>
    </source>
</evidence>
<dbReference type="CDD" id="cd11549">
    <property type="entry name" value="Serine_rich_CAS"/>
    <property type="match status" value="1"/>
</dbReference>
<sequence length="843" mass="92635">MQEYHGRFGNLGHAICFEDYGSYIINRMLGQTNACNCLAKALYDNVAEAPDELAFRKGDILTVLEQNTNSLEGWWLCSLRGRQGIVPGNRLRLLPGMYDPTGLGNIGTLGATDASHALRRSWASNPNKVVTPQKIGGVYLYDVPIGTKVNERNETTKSSSPKPRYMLQGNNQGSYDTPTSKPILGEAYDEPKPHPCRSPIPASTTYDSPKSNAPVSANEQLGIHDYDIPSDQITTYDVPRSAEKEISNNISHIITISDNYDVPPSAYKSSPPIYDGRAFSRSSNDTSGSSSFRSPSGSHSSIETLSLSSVGGSNRSSLEQHPNDVYDIPPEPQPVTEPRLSHQLRIGGVSVPFQGSLAQETYDVPSNNMPTQFYDTPIKQAKPPIAMDGVYDIPPQVVRDNSPLPRTDVVDSINHNSVINSTLPNDRNESILPDCSELLLDRESAVELLMKYQQEVQSSISKLFSFVSTTWRKYENMEAKIPEIESTCHKLQCSLVDLFNFAQGALANSTHAADKSLCFKLNKLVKPIKESCATVKTCVQALDDKGWLASKLAHSDDLSAPDELDMLVACAKNLVEDVRQVTSLIQGNSTLLFKSQQTITDKSNKPPVAPKPNLKGKPAAKLQERPLPPTPANLLKSQISSGEYFNEYDYVNLESKETIEKENESIKAALPKDMCQSFDELVKQSEIPVVSHSESPADITPTEKFSSPLDPKDIQLLTFYGVQLETHIMHLTNAIDAFLMTIKNNQPPKVFVGHSKFIVIGAHKLVYIGDSVHRNLTNSELKTRVMHNSNSLCDSLKTLVGSTKKAATEFPSVIAVQEMVDSVVDVSHLANNLKMAIVQASKS</sequence>
<feature type="region of interest" description="Disordered" evidence="17">
    <location>
        <begin position="151"/>
        <end position="216"/>
    </location>
</feature>
<protein>
    <recommendedName>
        <fullName evidence="13">Breast cancer anti-estrogen resistance protein 1</fullName>
    </recommendedName>
    <alternativeName>
        <fullName evidence="14">CRK-associated substrate</fullName>
    </alternativeName>
    <alternativeName>
        <fullName evidence="15">p130cas</fullName>
    </alternativeName>
</protein>
<organism evidence="19 20">
    <name type="scientific">Caerostris darwini</name>
    <dbReference type="NCBI Taxonomy" id="1538125"/>
    <lineage>
        <taxon>Eukaryota</taxon>
        <taxon>Metazoa</taxon>
        <taxon>Ecdysozoa</taxon>
        <taxon>Arthropoda</taxon>
        <taxon>Chelicerata</taxon>
        <taxon>Arachnida</taxon>
        <taxon>Araneae</taxon>
        <taxon>Araneomorphae</taxon>
        <taxon>Entelegynae</taxon>
        <taxon>Araneoidea</taxon>
        <taxon>Araneidae</taxon>
        <taxon>Caerostris</taxon>
    </lineage>
</organism>
<dbReference type="Gene3D" id="1.20.120.230">
    <property type="entry name" value="Alpha-catenin/vinculin-like"/>
    <property type="match status" value="1"/>
</dbReference>
<evidence type="ECO:0000256" key="6">
    <source>
        <dbReference type="ARBA" id="ARBA00022490"/>
    </source>
</evidence>
<dbReference type="PANTHER" id="PTHR10654:SF18">
    <property type="entry name" value="IP17195P"/>
    <property type="match status" value="1"/>
</dbReference>
<dbReference type="PANTHER" id="PTHR10654">
    <property type="entry name" value="CAS SCAFFOLDING PROTEIN"/>
    <property type="match status" value="1"/>
</dbReference>
<feature type="region of interest" description="Disordered" evidence="17">
    <location>
        <begin position="597"/>
        <end position="631"/>
    </location>
</feature>
<dbReference type="InterPro" id="IPR021901">
    <property type="entry name" value="CAS_C"/>
</dbReference>
<dbReference type="SMART" id="SM00326">
    <property type="entry name" value="SH3"/>
    <property type="match status" value="1"/>
</dbReference>
<proteinExistence type="inferred from homology"/>
<feature type="compositionally biased region" description="Low complexity" evidence="17">
    <location>
        <begin position="280"/>
        <end position="317"/>
    </location>
</feature>
<feature type="compositionally biased region" description="Polar residues" evidence="17">
    <location>
        <begin position="201"/>
        <end position="216"/>
    </location>
</feature>